<name>A0AAV5IW22_9ROSI</name>
<dbReference type="GO" id="GO:0006631">
    <property type="term" value="P:fatty acid metabolic process"/>
    <property type="evidence" value="ECO:0007669"/>
    <property type="project" value="TreeGrafter"/>
</dbReference>
<organism evidence="2 3">
    <name type="scientific">Rubroshorea leprosula</name>
    <dbReference type="NCBI Taxonomy" id="152421"/>
    <lineage>
        <taxon>Eukaryota</taxon>
        <taxon>Viridiplantae</taxon>
        <taxon>Streptophyta</taxon>
        <taxon>Embryophyta</taxon>
        <taxon>Tracheophyta</taxon>
        <taxon>Spermatophyta</taxon>
        <taxon>Magnoliopsida</taxon>
        <taxon>eudicotyledons</taxon>
        <taxon>Gunneridae</taxon>
        <taxon>Pentapetalae</taxon>
        <taxon>rosids</taxon>
        <taxon>malvids</taxon>
        <taxon>Malvales</taxon>
        <taxon>Dipterocarpaceae</taxon>
        <taxon>Rubroshorea</taxon>
    </lineage>
</organism>
<dbReference type="PROSITE" id="PS00455">
    <property type="entry name" value="AMP_BINDING"/>
    <property type="match status" value="1"/>
</dbReference>
<dbReference type="PANTHER" id="PTHR43201">
    <property type="entry name" value="ACYL-COA SYNTHETASE"/>
    <property type="match status" value="1"/>
</dbReference>
<dbReference type="EMBL" id="BPVZ01000021">
    <property type="protein sequence ID" value="GKV03956.1"/>
    <property type="molecule type" value="Genomic_DNA"/>
</dbReference>
<comment type="caution">
    <text evidence="2">The sequence shown here is derived from an EMBL/GenBank/DDBJ whole genome shotgun (WGS) entry which is preliminary data.</text>
</comment>
<dbReference type="PANTHER" id="PTHR43201:SF32">
    <property type="entry name" value="2-SUCCINYLBENZOATE--COA LIGASE, CHLOROPLASTIC_PEROXISOMAL"/>
    <property type="match status" value="1"/>
</dbReference>
<dbReference type="Proteomes" id="UP001054252">
    <property type="component" value="Unassembled WGS sequence"/>
</dbReference>
<dbReference type="SUPFAM" id="SSF56801">
    <property type="entry name" value="Acetyl-CoA synthetase-like"/>
    <property type="match status" value="1"/>
</dbReference>
<sequence>MNKWNILPMQILMEHSAGSQPLNYSYAPDGAVVICFTSGTTGRPKGVTIGHSALIVQSLAKVGMVGYSEDDVYLHTAPLCHIGGLSSAMAMLMVGACHVLIPKFEAISALEAIEQHHVTSLITVPAIMADIISSIRLKETWKGRGSVKKILNGGGGLSNELIKDATKFFPRAKLLSAYDEIVGLGILGNN</sequence>
<dbReference type="InterPro" id="IPR020845">
    <property type="entry name" value="AMP-binding_CS"/>
</dbReference>
<dbReference type="InterPro" id="IPR000873">
    <property type="entry name" value="AMP-dep_synth/lig_dom"/>
</dbReference>
<feature type="domain" description="AMP-dependent synthetase/ligase" evidence="1">
    <location>
        <begin position="26"/>
        <end position="178"/>
    </location>
</feature>
<dbReference type="AlphaFoldDB" id="A0AAV5IW22"/>
<protein>
    <recommendedName>
        <fullName evidence="1">AMP-dependent synthetase/ligase domain-containing protein</fullName>
    </recommendedName>
</protein>
<proteinExistence type="predicted"/>
<dbReference type="Gene3D" id="3.40.50.980">
    <property type="match status" value="2"/>
</dbReference>
<evidence type="ECO:0000313" key="2">
    <source>
        <dbReference type="EMBL" id="GKV03956.1"/>
    </source>
</evidence>
<dbReference type="GO" id="GO:0031956">
    <property type="term" value="F:medium-chain fatty acid-CoA ligase activity"/>
    <property type="evidence" value="ECO:0007669"/>
    <property type="project" value="TreeGrafter"/>
</dbReference>
<accession>A0AAV5IW22</accession>
<evidence type="ECO:0000313" key="3">
    <source>
        <dbReference type="Proteomes" id="UP001054252"/>
    </source>
</evidence>
<evidence type="ECO:0000259" key="1">
    <source>
        <dbReference type="Pfam" id="PF00501"/>
    </source>
</evidence>
<dbReference type="Pfam" id="PF00501">
    <property type="entry name" value="AMP-binding"/>
    <property type="match status" value="1"/>
</dbReference>
<gene>
    <name evidence="2" type="ORF">SLEP1_g16186</name>
</gene>
<reference evidence="2 3" key="1">
    <citation type="journal article" date="2021" name="Commun. Biol.">
        <title>The genome of Shorea leprosula (Dipterocarpaceae) highlights the ecological relevance of drought in aseasonal tropical rainforests.</title>
        <authorList>
            <person name="Ng K.K.S."/>
            <person name="Kobayashi M.J."/>
            <person name="Fawcett J.A."/>
            <person name="Hatakeyama M."/>
            <person name="Paape T."/>
            <person name="Ng C.H."/>
            <person name="Ang C.C."/>
            <person name="Tnah L.H."/>
            <person name="Lee C.T."/>
            <person name="Nishiyama T."/>
            <person name="Sese J."/>
            <person name="O'Brien M.J."/>
            <person name="Copetti D."/>
            <person name="Mohd Noor M.I."/>
            <person name="Ong R.C."/>
            <person name="Putra M."/>
            <person name="Sireger I.Z."/>
            <person name="Indrioko S."/>
            <person name="Kosugi Y."/>
            <person name="Izuno A."/>
            <person name="Isagi Y."/>
            <person name="Lee S.L."/>
            <person name="Shimizu K.K."/>
        </authorList>
    </citation>
    <scope>NUCLEOTIDE SEQUENCE [LARGE SCALE GENOMIC DNA]</scope>
    <source>
        <strain evidence="2">214</strain>
    </source>
</reference>
<keyword evidence="3" id="KW-1185">Reference proteome</keyword>